<protein>
    <submittedName>
        <fullName evidence="3">Sensor histidine kinase</fullName>
    </submittedName>
</protein>
<dbReference type="GO" id="GO:0016020">
    <property type="term" value="C:membrane"/>
    <property type="evidence" value="ECO:0007669"/>
    <property type="project" value="InterPro"/>
</dbReference>
<keyword evidence="1" id="KW-0812">Transmembrane</keyword>
<dbReference type="RefSeq" id="WP_006015360.1">
    <property type="nucleotide sequence ID" value="NZ_AUAV01000023.1"/>
</dbReference>
<keyword evidence="1" id="KW-1133">Transmembrane helix</keyword>
<feature type="transmembrane region" description="Helical" evidence="1">
    <location>
        <begin position="21"/>
        <end position="43"/>
    </location>
</feature>
<dbReference type="Gene3D" id="3.30.565.10">
    <property type="entry name" value="Histidine kinase-like ATPase, C-terminal domain"/>
    <property type="match status" value="1"/>
</dbReference>
<feature type="transmembrane region" description="Helical" evidence="1">
    <location>
        <begin position="82"/>
        <end position="102"/>
    </location>
</feature>
<feature type="transmembrane region" description="Helical" evidence="1">
    <location>
        <begin position="49"/>
        <end position="70"/>
    </location>
</feature>
<feature type="transmembrane region" description="Helical" evidence="1">
    <location>
        <begin position="122"/>
        <end position="144"/>
    </location>
</feature>
<dbReference type="EMBL" id="BAEQ01000066">
    <property type="protein sequence ID" value="GAC30763.1"/>
    <property type="molecule type" value="Genomic_DNA"/>
</dbReference>
<reference evidence="4" key="1">
    <citation type="journal article" date="2014" name="Environ. Microbiol.">
        <title>Comparative genomics of the marine bacterial genus Glaciecola reveals the high degree of genomic diversity and genomic characteristic for cold adaptation.</title>
        <authorList>
            <person name="Qin Q.L."/>
            <person name="Xie B.B."/>
            <person name="Yu Y."/>
            <person name="Shu Y.L."/>
            <person name="Rong J.C."/>
            <person name="Zhang Y.J."/>
            <person name="Zhao D.L."/>
            <person name="Chen X.L."/>
            <person name="Zhang X.Y."/>
            <person name="Chen B."/>
            <person name="Zhou B.C."/>
            <person name="Zhang Y.Z."/>
        </authorList>
    </citation>
    <scope>NUCLEOTIDE SEQUENCE [LARGE SCALE GENOMIC DNA]</scope>
    <source>
        <strain evidence="4">ACAM 615</strain>
    </source>
</reference>
<comment type="caution">
    <text evidence="3">The sequence shown here is derived from an EMBL/GenBank/DDBJ whole genome shotgun (WGS) entry which is preliminary data.</text>
</comment>
<proteinExistence type="predicted"/>
<keyword evidence="1" id="KW-0472">Membrane</keyword>
<dbReference type="SUPFAM" id="SSF55874">
    <property type="entry name" value="ATPase domain of HSP90 chaperone/DNA topoisomerase II/histidine kinase"/>
    <property type="match status" value="1"/>
</dbReference>
<keyword evidence="3" id="KW-0808">Transferase</keyword>
<evidence type="ECO:0000313" key="4">
    <source>
        <dbReference type="Proteomes" id="UP000006251"/>
    </source>
</evidence>
<name>K6ZPF3_9ALTE</name>
<dbReference type="PANTHER" id="PTHR34220:SF7">
    <property type="entry name" value="SENSOR HISTIDINE KINASE YPDA"/>
    <property type="match status" value="1"/>
</dbReference>
<feature type="domain" description="Signal transduction histidine kinase internal region" evidence="2">
    <location>
        <begin position="178"/>
        <end position="258"/>
    </location>
</feature>
<dbReference type="GO" id="GO:0000155">
    <property type="term" value="F:phosphorelay sensor kinase activity"/>
    <property type="evidence" value="ECO:0007669"/>
    <property type="project" value="InterPro"/>
</dbReference>
<dbReference type="PANTHER" id="PTHR34220">
    <property type="entry name" value="SENSOR HISTIDINE KINASE YPDA"/>
    <property type="match status" value="1"/>
</dbReference>
<keyword evidence="4" id="KW-1185">Reference proteome</keyword>
<organism evidence="3 4">
    <name type="scientific">Brumicola pallidula DSM 14239 = ACAM 615</name>
    <dbReference type="NCBI Taxonomy" id="1121922"/>
    <lineage>
        <taxon>Bacteria</taxon>
        <taxon>Pseudomonadati</taxon>
        <taxon>Pseudomonadota</taxon>
        <taxon>Gammaproteobacteria</taxon>
        <taxon>Alteromonadales</taxon>
        <taxon>Alteromonadaceae</taxon>
        <taxon>Brumicola</taxon>
    </lineage>
</organism>
<dbReference type="InterPro" id="IPR050640">
    <property type="entry name" value="Bact_2-comp_sensor_kinase"/>
</dbReference>
<dbReference type="InterPro" id="IPR010559">
    <property type="entry name" value="Sig_transdc_His_kin_internal"/>
</dbReference>
<dbReference type="Pfam" id="PF06580">
    <property type="entry name" value="His_kinase"/>
    <property type="match status" value="1"/>
</dbReference>
<gene>
    <name evidence="3" type="ORF">GPAL_3923</name>
</gene>
<evidence type="ECO:0000256" key="1">
    <source>
        <dbReference type="SAM" id="Phobius"/>
    </source>
</evidence>
<evidence type="ECO:0000259" key="2">
    <source>
        <dbReference type="Pfam" id="PF06580"/>
    </source>
</evidence>
<dbReference type="Proteomes" id="UP000006251">
    <property type="component" value="Unassembled WGS sequence"/>
</dbReference>
<dbReference type="InterPro" id="IPR036890">
    <property type="entry name" value="HATPase_C_sf"/>
</dbReference>
<accession>K6ZPF3</accession>
<evidence type="ECO:0000313" key="3">
    <source>
        <dbReference type="EMBL" id="GAC30763.1"/>
    </source>
</evidence>
<dbReference type="STRING" id="1121922.GCA_000428905_03528"/>
<sequence length="378" mass="43632">MINAINQSVKLAIKQDATHRFWFWQASFWLFLSTVSFLTLTLWYSQVTLANVVHTILQAILGLFFSVILYRIFDRIWDKSVIYRLSVVMFMVFIFAFIWTIFRMQALAWLTPADQVWGEFGGWFFASIFIFLCWTGLFHGIRYYELLQSEHEIMLGAEAATRKEHIKRIEAQSVARDAKLKMLRYQLNPHFLCNTLNAINSLIEIEESEKAQAMTVQLSQFLRHSLDNDPDTKITLKDEIAALNLYLEIEKTRFADRLQLNFHVDEHAQKALVPSLLLQPIIENSMKHAISKNEKGGIIELRAGINQGRLIIEISDTGAGNVQRKPLDLKNETGVGLANTDQRLSVLYDNDYQINTMRRAEGGRSTCINMPFELSDEK</sequence>
<keyword evidence="3" id="KW-0418">Kinase</keyword>
<dbReference type="AlphaFoldDB" id="K6ZPF3"/>